<dbReference type="CDD" id="cd19941">
    <property type="entry name" value="TIL"/>
    <property type="match status" value="3"/>
</dbReference>
<evidence type="ECO:0000256" key="2">
    <source>
        <dbReference type="ARBA" id="ARBA00023157"/>
    </source>
</evidence>
<dbReference type="PANTHER" id="PTHR23259:SF70">
    <property type="entry name" value="ACCESSORY GLAND PROTEIN ACP62F-RELATED"/>
    <property type="match status" value="1"/>
</dbReference>
<feature type="domain" description="TIL" evidence="4">
    <location>
        <begin position="26"/>
        <end position="81"/>
    </location>
</feature>
<evidence type="ECO:0000313" key="5">
    <source>
        <dbReference type="EMBL" id="CRK91692.1"/>
    </source>
</evidence>
<dbReference type="InterPro" id="IPR036084">
    <property type="entry name" value="Ser_inhib-like_sf"/>
</dbReference>
<protein>
    <submittedName>
        <fullName evidence="5">CLUMA_CG005339, isoform A</fullName>
    </submittedName>
</protein>
<feature type="signal peptide" evidence="3">
    <location>
        <begin position="1"/>
        <end position="18"/>
    </location>
</feature>
<dbReference type="Pfam" id="PF01826">
    <property type="entry name" value="TIL"/>
    <property type="match status" value="3"/>
</dbReference>
<evidence type="ECO:0000256" key="1">
    <source>
        <dbReference type="ARBA" id="ARBA00022690"/>
    </source>
</evidence>
<feature type="domain" description="TIL" evidence="4">
    <location>
        <begin position="142"/>
        <end position="195"/>
    </location>
</feature>
<sequence>MAYKTLYVCFIIFTATAAKKMCEKNCSVNEEYLACGTPNCQPNCQNPFNSCEEPCVPGCYCKMGFVRAQDSNSECIPQEKCQEECSPNQIFLDCYNFCEGTCEYPTPRPCRRMCIPACYCKEGFVRDPNGDCIDPSQCKKACGKNQQFLDCYNFCEATCEDPIPRPCRRMCIPDCYCNDGFVRDAEGECILPKECR</sequence>
<dbReference type="GO" id="GO:0030414">
    <property type="term" value="F:peptidase inhibitor activity"/>
    <property type="evidence" value="ECO:0007669"/>
    <property type="project" value="UniProtKB-KW"/>
</dbReference>
<name>A0A1J1HWF2_9DIPT</name>
<dbReference type="Proteomes" id="UP000183832">
    <property type="component" value="Unassembled WGS sequence"/>
</dbReference>
<keyword evidence="1" id="KW-0646">Protease inhibitor</keyword>
<dbReference type="EMBL" id="CVRI01000021">
    <property type="protein sequence ID" value="CRK91692.1"/>
    <property type="molecule type" value="Genomic_DNA"/>
</dbReference>
<dbReference type="Gene3D" id="2.10.25.10">
    <property type="entry name" value="Laminin"/>
    <property type="match status" value="3"/>
</dbReference>
<dbReference type="PANTHER" id="PTHR23259">
    <property type="entry name" value="RIDDLE"/>
    <property type="match status" value="1"/>
</dbReference>
<reference evidence="5 6" key="1">
    <citation type="submission" date="2015-04" db="EMBL/GenBank/DDBJ databases">
        <authorList>
            <person name="Syromyatnikov M.Y."/>
            <person name="Popov V.N."/>
        </authorList>
    </citation>
    <scope>NUCLEOTIDE SEQUENCE [LARGE SCALE GENOMIC DNA]</scope>
</reference>
<accession>A0A1J1HWF2</accession>
<feature type="chain" id="PRO_5012723844" evidence="3">
    <location>
        <begin position="19"/>
        <end position="196"/>
    </location>
</feature>
<keyword evidence="6" id="KW-1185">Reference proteome</keyword>
<evidence type="ECO:0000256" key="3">
    <source>
        <dbReference type="SAM" id="SignalP"/>
    </source>
</evidence>
<dbReference type="OrthoDB" id="6236007at2759"/>
<evidence type="ECO:0000313" key="6">
    <source>
        <dbReference type="Proteomes" id="UP000183832"/>
    </source>
</evidence>
<dbReference type="InterPro" id="IPR051368">
    <property type="entry name" value="SerProtInhib-TIL_Domain"/>
</dbReference>
<dbReference type="AlphaFoldDB" id="A0A1J1HWF2"/>
<proteinExistence type="predicted"/>
<gene>
    <name evidence="5" type="ORF">CLUMA_CG005339</name>
</gene>
<evidence type="ECO:0000259" key="4">
    <source>
        <dbReference type="Pfam" id="PF01826"/>
    </source>
</evidence>
<organism evidence="5 6">
    <name type="scientific">Clunio marinus</name>
    <dbReference type="NCBI Taxonomy" id="568069"/>
    <lineage>
        <taxon>Eukaryota</taxon>
        <taxon>Metazoa</taxon>
        <taxon>Ecdysozoa</taxon>
        <taxon>Arthropoda</taxon>
        <taxon>Hexapoda</taxon>
        <taxon>Insecta</taxon>
        <taxon>Pterygota</taxon>
        <taxon>Neoptera</taxon>
        <taxon>Endopterygota</taxon>
        <taxon>Diptera</taxon>
        <taxon>Nematocera</taxon>
        <taxon>Chironomoidea</taxon>
        <taxon>Chironomidae</taxon>
        <taxon>Clunio</taxon>
    </lineage>
</organism>
<dbReference type="InterPro" id="IPR002919">
    <property type="entry name" value="TIL_dom"/>
</dbReference>
<feature type="domain" description="TIL" evidence="4">
    <location>
        <begin position="85"/>
        <end position="138"/>
    </location>
</feature>
<keyword evidence="2" id="KW-1015">Disulfide bond</keyword>
<dbReference type="STRING" id="568069.A0A1J1HWF2"/>
<keyword evidence="3" id="KW-0732">Signal</keyword>
<dbReference type="SUPFAM" id="SSF57567">
    <property type="entry name" value="Serine protease inhibitors"/>
    <property type="match status" value="3"/>
</dbReference>